<dbReference type="KEGG" id="sbae:DSM104329_05346"/>
<dbReference type="EMBL" id="CP087164">
    <property type="protein sequence ID" value="UGS38915.1"/>
    <property type="molecule type" value="Genomic_DNA"/>
</dbReference>
<gene>
    <name evidence="1" type="ORF">DSM104329_05346</name>
</gene>
<name>A0A9E6Y2N5_9ACTN</name>
<dbReference type="RefSeq" id="WP_259312926.1">
    <property type="nucleotide sequence ID" value="NZ_CP087164.1"/>
</dbReference>
<accession>A0A9E6Y2N5</accession>
<dbReference type="InterPro" id="IPR009097">
    <property type="entry name" value="Cyclic_Pdiesterase"/>
</dbReference>
<evidence type="ECO:0000313" key="2">
    <source>
        <dbReference type="Proteomes" id="UP001162834"/>
    </source>
</evidence>
<organism evidence="1 2">
    <name type="scientific">Capillimicrobium parvum</name>
    <dbReference type="NCBI Taxonomy" id="2884022"/>
    <lineage>
        <taxon>Bacteria</taxon>
        <taxon>Bacillati</taxon>
        <taxon>Actinomycetota</taxon>
        <taxon>Thermoleophilia</taxon>
        <taxon>Solirubrobacterales</taxon>
        <taxon>Capillimicrobiaceae</taxon>
        <taxon>Capillimicrobium</taxon>
    </lineage>
</organism>
<reference evidence="1" key="1">
    <citation type="journal article" date="2022" name="Int. J. Syst. Evol. Microbiol.">
        <title>Pseudomonas aegrilactucae sp. nov. and Pseudomonas morbosilactucae sp. nov., pathogens causing bacterial rot of lettuce in Japan.</title>
        <authorList>
            <person name="Sawada H."/>
            <person name="Fujikawa T."/>
            <person name="Satou M."/>
        </authorList>
    </citation>
    <scope>NUCLEOTIDE SEQUENCE</scope>
    <source>
        <strain evidence="1">0166_1</strain>
    </source>
</reference>
<dbReference type="AlphaFoldDB" id="A0A9E6Y2N5"/>
<dbReference type="Pfam" id="PF13563">
    <property type="entry name" value="2_5_RNA_ligase2"/>
    <property type="match status" value="1"/>
</dbReference>
<protein>
    <submittedName>
        <fullName evidence="1">Uncharacterized protein</fullName>
    </submittedName>
</protein>
<dbReference type="SUPFAM" id="SSF55144">
    <property type="entry name" value="LigT-like"/>
    <property type="match status" value="1"/>
</dbReference>
<proteinExistence type="predicted"/>
<sequence>MTDLDALYAAMRAHVTRFGAAPELALRSPGGENVSLVAPVPEEVAARLAAAGRDVAGGEHLAYDAAGLHLTVLNLDPWRRIGADAQALVARALSAAAAAAAPFTARVRGLNLAPSIVFAQVFGDGLGPLRRAMVAALDELAPGRFLPWGPALAGEDAGHVTVVRFTGPVGEALLDGVAARRDLELGTFAVSELEVVWLRAKTPDGAEVRRRSCIGAGT</sequence>
<keyword evidence="2" id="KW-1185">Reference proteome</keyword>
<evidence type="ECO:0000313" key="1">
    <source>
        <dbReference type="EMBL" id="UGS38915.1"/>
    </source>
</evidence>
<dbReference type="Gene3D" id="3.90.1140.10">
    <property type="entry name" value="Cyclic phosphodiesterase"/>
    <property type="match status" value="1"/>
</dbReference>
<dbReference type="Proteomes" id="UP001162834">
    <property type="component" value="Chromosome"/>
</dbReference>